<organism evidence="8">
    <name type="scientific">Chloropicon maureeniae</name>
    <dbReference type="NCBI Taxonomy" id="1461542"/>
    <lineage>
        <taxon>Eukaryota</taxon>
        <taxon>Viridiplantae</taxon>
        <taxon>Chlorophyta</taxon>
        <taxon>Chloropicophyceae</taxon>
        <taxon>Chloropicales</taxon>
        <taxon>Chloropicaceae</taxon>
        <taxon>Chloropicon</taxon>
    </lineage>
</organism>
<evidence type="ECO:0000256" key="1">
    <source>
        <dbReference type="ARBA" id="ARBA00007465"/>
    </source>
</evidence>
<keyword evidence="8" id="KW-0496">Mitochondrion</keyword>
<dbReference type="Gene3D" id="1.10.1050.10">
    <property type="entry name" value="Ribosomal Protein S4 Delta 41, Chain A, domain 1"/>
    <property type="match status" value="1"/>
</dbReference>
<dbReference type="Pfam" id="PF01479">
    <property type="entry name" value="S4"/>
    <property type="match status" value="1"/>
</dbReference>
<gene>
    <name evidence="8" type="primary">rps4</name>
</gene>
<dbReference type="PANTHER" id="PTHR11831">
    <property type="entry name" value="30S 40S RIBOSOMAL PROTEIN"/>
    <property type="match status" value="1"/>
</dbReference>
<dbReference type="RefSeq" id="YP_009647153.1">
    <property type="nucleotide sequence ID" value="NC_042602.1"/>
</dbReference>
<evidence type="ECO:0000259" key="7">
    <source>
        <dbReference type="SMART" id="SM00363"/>
    </source>
</evidence>
<dbReference type="InterPro" id="IPR002942">
    <property type="entry name" value="S4_RNA-bd"/>
</dbReference>
<comment type="similarity">
    <text evidence="1">Belongs to the universal ribosomal protein uS4 family.</text>
</comment>
<dbReference type="GO" id="GO:0005763">
    <property type="term" value="C:mitochondrial small ribosomal subunit"/>
    <property type="evidence" value="ECO:0007669"/>
    <property type="project" value="TreeGrafter"/>
</dbReference>
<evidence type="ECO:0000256" key="4">
    <source>
        <dbReference type="ARBA" id="ARBA00022980"/>
    </source>
</evidence>
<reference evidence="8" key="1">
    <citation type="journal article" date="2019" name="Genome Biol. Evol.">
        <title>Tracing the Evolution of the Plastome and Mitogenome in the Chloropicophyceae Uncovered Convergent tRNA Gene Losses and a Variant Plastid Genetic Code.</title>
        <authorList>
            <person name="Turmel M."/>
            <person name="Dos Santos A.L."/>
            <person name="Otis C."/>
            <person name="Sergerie R."/>
            <person name="Lemieux C."/>
        </authorList>
    </citation>
    <scope>NUCLEOTIDE SEQUENCE</scope>
</reference>
<keyword evidence="2" id="KW-0699">rRNA-binding</keyword>
<dbReference type="PANTHER" id="PTHR11831:SF4">
    <property type="entry name" value="SMALL RIBOSOMAL SUBUNIT PROTEIN US4M"/>
    <property type="match status" value="1"/>
</dbReference>
<keyword evidence="3 6" id="KW-0694">RNA-binding</keyword>
<dbReference type="SUPFAM" id="SSF55174">
    <property type="entry name" value="Alpha-L RNA-binding motif"/>
    <property type="match status" value="1"/>
</dbReference>
<dbReference type="AlphaFoldDB" id="A0A4D6C623"/>
<dbReference type="InterPro" id="IPR022801">
    <property type="entry name" value="Ribosomal_uS4"/>
</dbReference>
<keyword evidence="5" id="KW-0687">Ribonucleoprotein</keyword>
<dbReference type="GO" id="GO:0003735">
    <property type="term" value="F:structural constituent of ribosome"/>
    <property type="evidence" value="ECO:0007669"/>
    <property type="project" value="TreeGrafter"/>
</dbReference>
<dbReference type="GeneID" id="40513541"/>
<dbReference type="GO" id="GO:0042274">
    <property type="term" value="P:ribosomal small subunit biogenesis"/>
    <property type="evidence" value="ECO:0007669"/>
    <property type="project" value="TreeGrafter"/>
</dbReference>
<protein>
    <submittedName>
        <fullName evidence="8">Ribosomal protein S4</fullName>
    </submittedName>
</protein>
<evidence type="ECO:0000256" key="2">
    <source>
        <dbReference type="ARBA" id="ARBA00022730"/>
    </source>
</evidence>
<sequence length="189" mass="21509">MRRQPRFQSFRKAKSVLVPKHTISPKLAQDLLSLQRGGKGRENESEYALGVRHLRILKALYGGIQTKSLRYIAHQQGKPNLLSYLESRADVVLFRSCFVPSLWSAQQLIAHGHVQLNHRDLQGPGTILRPGDLLTITAERPHAWPFFGKRAQHLEVDFGASRVIYLWRPQSIELPAPFDFDAAWKGLIV</sequence>
<dbReference type="GO" id="GO:0019843">
    <property type="term" value="F:rRNA binding"/>
    <property type="evidence" value="ECO:0007669"/>
    <property type="project" value="UniProtKB-KW"/>
</dbReference>
<evidence type="ECO:0000256" key="5">
    <source>
        <dbReference type="ARBA" id="ARBA00023274"/>
    </source>
</evidence>
<name>A0A4D6C623_9CHLO</name>
<evidence type="ECO:0000256" key="3">
    <source>
        <dbReference type="ARBA" id="ARBA00022884"/>
    </source>
</evidence>
<geneLocation type="mitochondrion" evidence="8"/>
<evidence type="ECO:0000313" key="8">
    <source>
        <dbReference type="EMBL" id="QBX98827.1"/>
    </source>
</evidence>
<dbReference type="PROSITE" id="PS50889">
    <property type="entry name" value="S4"/>
    <property type="match status" value="1"/>
</dbReference>
<accession>A0A4D6C623</accession>
<dbReference type="InterPro" id="IPR036986">
    <property type="entry name" value="S4_RNA-bd_sf"/>
</dbReference>
<dbReference type="SMART" id="SM00363">
    <property type="entry name" value="S4"/>
    <property type="match status" value="1"/>
</dbReference>
<feature type="domain" description="RNA-binding S4" evidence="7">
    <location>
        <begin position="87"/>
        <end position="149"/>
    </location>
</feature>
<keyword evidence="4 8" id="KW-0689">Ribosomal protein</keyword>
<dbReference type="CDD" id="cd00165">
    <property type="entry name" value="S4"/>
    <property type="match status" value="1"/>
</dbReference>
<dbReference type="Gene3D" id="3.10.290.10">
    <property type="entry name" value="RNA-binding S4 domain"/>
    <property type="match status" value="1"/>
</dbReference>
<dbReference type="EMBL" id="MK086008">
    <property type="protein sequence ID" value="QBX98827.1"/>
    <property type="molecule type" value="Genomic_DNA"/>
</dbReference>
<proteinExistence type="inferred from homology"/>
<evidence type="ECO:0000256" key="6">
    <source>
        <dbReference type="PROSITE-ProRule" id="PRU00182"/>
    </source>
</evidence>